<feature type="compositionally biased region" description="Low complexity" evidence="1">
    <location>
        <begin position="1"/>
        <end position="12"/>
    </location>
</feature>
<comment type="caution">
    <text evidence="2">The sequence shown here is derived from an EMBL/GenBank/DDBJ whole genome shotgun (WGS) entry which is preliminary data.</text>
</comment>
<evidence type="ECO:0000313" key="2">
    <source>
        <dbReference type="EMBL" id="CAG8738211.1"/>
    </source>
</evidence>
<dbReference type="EMBL" id="CAJVPZ010031017">
    <property type="protein sequence ID" value="CAG8738211.1"/>
    <property type="molecule type" value="Genomic_DNA"/>
</dbReference>
<proteinExistence type="predicted"/>
<dbReference type="Proteomes" id="UP000789396">
    <property type="component" value="Unassembled WGS sequence"/>
</dbReference>
<evidence type="ECO:0000256" key="1">
    <source>
        <dbReference type="SAM" id="MobiDB-lite"/>
    </source>
</evidence>
<name>A0A9N9IKT3_9GLOM</name>
<dbReference type="AlphaFoldDB" id="A0A9N9IKT3"/>
<sequence length="39" mass="4310">PSSQIQTTSTSTEDLNQPPDTNEDEFDHPINLFTAECSV</sequence>
<keyword evidence="3" id="KW-1185">Reference proteome</keyword>
<reference evidence="2" key="1">
    <citation type="submission" date="2021-06" db="EMBL/GenBank/DDBJ databases">
        <authorList>
            <person name="Kallberg Y."/>
            <person name="Tangrot J."/>
            <person name="Rosling A."/>
        </authorList>
    </citation>
    <scope>NUCLEOTIDE SEQUENCE</scope>
    <source>
        <strain evidence="2">IN212</strain>
    </source>
</reference>
<evidence type="ECO:0000313" key="3">
    <source>
        <dbReference type="Proteomes" id="UP000789396"/>
    </source>
</evidence>
<gene>
    <name evidence="2" type="ORF">RFULGI_LOCUS12648</name>
</gene>
<feature type="region of interest" description="Disordered" evidence="1">
    <location>
        <begin position="1"/>
        <end position="39"/>
    </location>
</feature>
<organism evidence="2 3">
    <name type="scientific">Racocetra fulgida</name>
    <dbReference type="NCBI Taxonomy" id="60492"/>
    <lineage>
        <taxon>Eukaryota</taxon>
        <taxon>Fungi</taxon>
        <taxon>Fungi incertae sedis</taxon>
        <taxon>Mucoromycota</taxon>
        <taxon>Glomeromycotina</taxon>
        <taxon>Glomeromycetes</taxon>
        <taxon>Diversisporales</taxon>
        <taxon>Gigasporaceae</taxon>
        <taxon>Racocetra</taxon>
    </lineage>
</organism>
<feature type="non-terminal residue" evidence="2">
    <location>
        <position position="1"/>
    </location>
</feature>
<protein>
    <submittedName>
        <fullName evidence="2">7325_t:CDS:1</fullName>
    </submittedName>
</protein>
<accession>A0A9N9IKT3</accession>